<sequence length="59" mass="6525">MQQSAVIFAVPASAGYAPANTDYKQRHTHGREQDRTDSGADPWRATVLCEHVLDHHPSP</sequence>
<dbReference type="EMBL" id="JAHBOM010000011">
    <property type="protein sequence ID" value="MBU8824549.1"/>
    <property type="molecule type" value="Genomic_DNA"/>
</dbReference>
<gene>
    <name evidence="2" type="ORF">KL859_16945</name>
</gene>
<dbReference type="Proteomes" id="UP000696413">
    <property type="component" value="Unassembled WGS sequence"/>
</dbReference>
<evidence type="ECO:0000313" key="2">
    <source>
        <dbReference type="EMBL" id="MBU8824549.1"/>
    </source>
</evidence>
<evidence type="ECO:0000256" key="1">
    <source>
        <dbReference type="SAM" id="MobiDB-lite"/>
    </source>
</evidence>
<organism evidence="2 3">
    <name type="scientific">Mycolicibacterium goodii</name>
    <name type="common">Mycobacterium goodii</name>
    <dbReference type="NCBI Taxonomy" id="134601"/>
    <lineage>
        <taxon>Bacteria</taxon>
        <taxon>Bacillati</taxon>
        <taxon>Actinomycetota</taxon>
        <taxon>Actinomycetes</taxon>
        <taxon>Mycobacteriales</taxon>
        <taxon>Mycobacteriaceae</taxon>
        <taxon>Mycolicibacterium</taxon>
    </lineage>
</organism>
<proteinExistence type="predicted"/>
<comment type="caution">
    <text evidence="2">The sequence shown here is derived from an EMBL/GenBank/DDBJ whole genome shotgun (WGS) entry which is preliminary data.</text>
</comment>
<reference evidence="2 3" key="1">
    <citation type="submission" date="2021-05" db="EMBL/GenBank/DDBJ databases">
        <title>Draft Genome Sequences of Clinical Respiratory Isolates of Mycobacterium goodii Recovered in Ireland.</title>
        <authorList>
            <person name="Flanagan P.R."/>
            <person name="Mok S."/>
            <person name="Roycroft E."/>
            <person name="Rogers T.R."/>
            <person name="Fitzgibbon M."/>
        </authorList>
    </citation>
    <scope>NUCLEOTIDE SEQUENCE [LARGE SCALE GENOMIC DNA]</scope>
    <source>
        <strain evidence="2 3">14IE55</strain>
    </source>
</reference>
<feature type="region of interest" description="Disordered" evidence="1">
    <location>
        <begin position="17"/>
        <end position="43"/>
    </location>
</feature>
<protein>
    <submittedName>
        <fullName evidence="2">Uncharacterized protein</fullName>
    </submittedName>
</protein>
<evidence type="ECO:0000313" key="3">
    <source>
        <dbReference type="Proteomes" id="UP000696413"/>
    </source>
</evidence>
<keyword evidence="3" id="KW-1185">Reference proteome</keyword>
<accession>A0ABS6HPF2</accession>
<name>A0ABS6HPF2_MYCGD</name>
<dbReference type="RefSeq" id="WP_073680164.1">
    <property type="nucleotide sequence ID" value="NZ_CP092364.2"/>
</dbReference>